<dbReference type="InterPro" id="IPR001647">
    <property type="entry name" value="HTH_TetR"/>
</dbReference>
<accession>A0A1H1BDC8</accession>
<evidence type="ECO:0000313" key="5">
    <source>
        <dbReference type="Proteomes" id="UP000199481"/>
    </source>
</evidence>
<dbReference type="InterPro" id="IPR009057">
    <property type="entry name" value="Homeodomain-like_sf"/>
</dbReference>
<feature type="domain" description="HTH tetR-type" evidence="3">
    <location>
        <begin position="10"/>
        <end position="70"/>
    </location>
</feature>
<keyword evidence="1 2" id="KW-0238">DNA-binding</keyword>
<dbReference type="PANTHER" id="PTHR43479">
    <property type="entry name" value="ACREF/ENVCD OPERON REPRESSOR-RELATED"/>
    <property type="match status" value="1"/>
</dbReference>
<dbReference type="Gene3D" id="1.10.357.10">
    <property type="entry name" value="Tetracycline Repressor, domain 2"/>
    <property type="match status" value="1"/>
</dbReference>
<dbReference type="SUPFAM" id="SSF46689">
    <property type="entry name" value="Homeodomain-like"/>
    <property type="match status" value="1"/>
</dbReference>
<organism evidence="4 5">
    <name type="scientific">Carnobacterium viridans</name>
    <dbReference type="NCBI Taxonomy" id="174587"/>
    <lineage>
        <taxon>Bacteria</taxon>
        <taxon>Bacillati</taxon>
        <taxon>Bacillota</taxon>
        <taxon>Bacilli</taxon>
        <taxon>Lactobacillales</taxon>
        <taxon>Carnobacteriaceae</taxon>
        <taxon>Carnobacterium</taxon>
    </lineage>
</organism>
<dbReference type="OrthoDB" id="277085at2"/>
<keyword evidence="5" id="KW-1185">Reference proteome</keyword>
<dbReference type="InterPro" id="IPR050624">
    <property type="entry name" value="HTH-type_Tx_Regulator"/>
</dbReference>
<name>A0A1H1BDC8_9LACT</name>
<dbReference type="PANTHER" id="PTHR43479:SF11">
    <property type="entry name" value="ACREF_ENVCD OPERON REPRESSOR-RELATED"/>
    <property type="match status" value="1"/>
</dbReference>
<dbReference type="AlphaFoldDB" id="A0A1H1BDC8"/>
<gene>
    <name evidence="4" type="ORF">SAMN04487752_2517</name>
</gene>
<protein>
    <submittedName>
        <fullName evidence="4">DNA-binding transcriptional regulator, AcrR family</fullName>
    </submittedName>
</protein>
<dbReference type="EMBL" id="FNJW01000008">
    <property type="protein sequence ID" value="SDQ49396.1"/>
    <property type="molecule type" value="Genomic_DNA"/>
</dbReference>
<dbReference type="RefSeq" id="WP_035021936.1">
    <property type="nucleotide sequence ID" value="NZ_CP084916.1"/>
</dbReference>
<proteinExistence type="predicted"/>
<evidence type="ECO:0000313" key="4">
    <source>
        <dbReference type="EMBL" id="SDQ49396.1"/>
    </source>
</evidence>
<dbReference type="Proteomes" id="UP000199481">
    <property type="component" value="Unassembled WGS sequence"/>
</dbReference>
<evidence type="ECO:0000256" key="2">
    <source>
        <dbReference type="PROSITE-ProRule" id="PRU00335"/>
    </source>
</evidence>
<dbReference type="PRINTS" id="PR00455">
    <property type="entry name" value="HTHTETR"/>
</dbReference>
<feature type="DNA-binding region" description="H-T-H motif" evidence="2">
    <location>
        <begin position="33"/>
        <end position="52"/>
    </location>
</feature>
<sequence>MANVNTEALTKTQQRIIEAALDLVSHVGYKSTTTKMIAQKAEVNETTIFKNFQSKQVLIDTAFKQHTKQITDEVDKFFSQSFKDTTDLMQQSGRFIADIFDRHRQIVLSTIKEVGNEQTKSIFNYKQEYIQQLLCSKLKEFSKDHSLTDQQYETIVFMFNSAIMSLLVDKARKECSEDDEQEQTIHLDDVIELILKTVR</sequence>
<dbReference type="PROSITE" id="PS50977">
    <property type="entry name" value="HTH_TETR_2"/>
    <property type="match status" value="1"/>
</dbReference>
<evidence type="ECO:0000256" key="1">
    <source>
        <dbReference type="ARBA" id="ARBA00023125"/>
    </source>
</evidence>
<evidence type="ECO:0000259" key="3">
    <source>
        <dbReference type="PROSITE" id="PS50977"/>
    </source>
</evidence>
<reference evidence="5" key="1">
    <citation type="submission" date="2016-10" db="EMBL/GenBank/DDBJ databases">
        <authorList>
            <person name="Varghese N."/>
            <person name="Submissions S."/>
        </authorList>
    </citation>
    <scope>NUCLEOTIDE SEQUENCE [LARGE SCALE GENOMIC DNA]</scope>
    <source>
        <strain evidence="5">MPL-11</strain>
    </source>
</reference>
<dbReference type="GO" id="GO:0003677">
    <property type="term" value="F:DNA binding"/>
    <property type="evidence" value="ECO:0007669"/>
    <property type="project" value="UniProtKB-UniRule"/>
</dbReference>
<dbReference type="Pfam" id="PF00440">
    <property type="entry name" value="TetR_N"/>
    <property type="match status" value="1"/>
</dbReference>